<feature type="domain" description="ABC transporter" evidence="3">
    <location>
        <begin position="3"/>
        <end position="205"/>
    </location>
</feature>
<dbReference type="PROSITE" id="PS50893">
    <property type="entry name" value="ABC_TRANSPORTER_2"/>
    <property type="match status" value="1"/>
</dbReference>
<gene>
    <name evidence="4" type="ORF">NGF19_16270</name>
</gene>
<dbReference type="Proteomes" id="UP001523219">
    <property type="component" value="Unassembled WGS sequence"/>
</dbReference>
<dbReference type="InterPro" id="IPR003593">
    <property type="entry name" value="AAA+_ATPase"/>
</dbReference>
<keyword evidence="1" id="KW-0547">Nucleotide-binding</keyword>
<dbReference type="Gene3D" id="3.40.50.300">
    <property type="entry name" value="P-loop containing nucleotide triphosphate hydrolases"/>
    <property type="match status" value="1"/>
</dbReference>
<dbReference type="EMBL" id="JAMWMR010000013">
    <property type="protein sequence ID" value="MCN9242329.1"/>
    <property type="molecule type" value="Genomic_DNA"/>
</dbReference>
<dbReference type="SUPFAM" id="SSF52540">
    <property type="entry name" value="P-loop containing nucleoside triphosphate hydrolases"/>
    <property type="match status" value="1"/>
</dbReference>
<evidence type="ECO:0000259" key="3">
    <source>
        <dbReference type="PROSITE" id="PS50893"/>
    </source>
</evidence>
<dbReference type="CDD" id="cd03230">
    <property type="entry name" value="ABC_DR_subfamily_A"/>
    <property type="match status" value="1"/>
</dbReference>
<dbReference type="InterPro" id="IPR027417">
    <property type="entry name" value="P-loop_NTPase"/>
</dbReference>
<keyword evidence="5" id="KW-1185">Reference proteome</keyword>
<accession>A0ABT0ZFH4</accession>
<dbReference type="PANTHER" id="PTHR43038">
    <property type="entry name" value="ATP-BINDING CASSETTE, SUB-FAMILY H, MEMBER 1"/>
    <property type="match status" value="1"/>
</dbReference>
<dbReference type="SMART" id="SM00382">
    <property type="entry name" value="AAA"/>
    <property type="match status" value="1"/>
</dbReference>
<dbReference type="GO" id="GO:0005524">
    <property type="term" value="F:ATP binding"/>
    <property type="evidence" value="ECO:0007669"/>
    <property type="project" value="UniProtKB-KW"/>
</dbReference>
<dbReference type="Pfam" id="PF00005">
    <property type="entry name" value="ABC_tran"/>
    <property type="match status" value="1"/>
</dbReference>
<evidence type="ECO:0000256" key="1">
    <source>
        <dbReference type="ARBA" id="ARBA00022741"/>
    </source>
</evidence>
<dbReference type="InterPro" id="IPR003439">
    <property type="entry name" value="ABC_transporter-like_ATP-bd"/>
</dbReference>
<protein>
    <submittedName>
        <fullName evidence="4">ABC transporter ATP-binding protein</fullName>
    </submittedName>
</protein>
<dbReference type="RefSeq" id="WP_252425640.1">
    <property type="nucleotide sequence ID" value="NZ_JAMWMR010000013.1"/>
</dbReference>
<comment type="caution">
    <text evidence="4">The sequence shown here is derived from an EMBL/GenBank/DDBJ whole genome shotgun (WGS) entry which is preliminary data.</text>
</comment>
<sequence>MVLTVEHVAKRYGSRVVLRDVSLRVGRGRLVGVVGENGAGKTTLLRILSGDLGADAGAVHIDGTLGYCPQYPVLDEELTPRQHLRLFQIAYRLPGLDRAESLFRELGLTPYDRQPVKTLSGGTRQKLNLIVALMHDPEVLLLDEPYQGFDWETYMSFWHIAHRLREAGRTVVIVSHLAYDTQRLDALYRLGDGRLHPAPATGAQG</sequence>
<evidence type="ECO:0000256" key="2">
    <source>
        <dbReference type="ARBA" id="ARBA00022840"/>
    </source>
</evidence>
<proteinExistence type="predicted"/>
<name>A0ABT0ZFH4_9ACTN</name>
<evidence type="ECO:0000313" key="4">
    <source>
        <dbReference type="EMBL" id="MCN9242329.1"/>
    </source>
</evidence>
<organism evidence="4 5">
    <name type="scientific">Streptomyces macrolidinus</name>
    <dbReference type="NCBI Taxonomy" id="2952607"/>
    <lineage>
        <taxon>Bacteria</taxon>
        <taxon>Bacillati</taxon>
        <taxon>Actinomycetota</taxon>
        <taxon>Actinomycetes</taxon>
        <taxon>Kitasatosporales</taxon>
        <taxon>Streptomycetaceae</taxon>
        <taxon>Streptomyces</taxon>
    </lineage>
</organism>
<dbReference type="PANTHER" id="PTHR43038:SF7">
    <property type="entry name" value="ABC TRANSPORT SYSTEM ATP-BINDING PROTEIN"/>
    <property type="match status" value="1"/>
</dbReference>
<keyword evidence="2 4" id="KW-0067">ATP-binding</keyword>
<reference evidence="4 5" key="1">
    <citation type="submission" date="2022-05" db="EMBL/GenBank/DDBJ databases">
        <title>Streptomyces sp. nov. RY43-2 isolated from soil of a peat swamp forest.</title>
        <authorList>
            <person name="Kanchanasin P."/>
            <person name="Tanasupawat S."/>
            <person name="Phongsopitanun W."/>
        </authorList>
    </citation>
    <scope>NUCLEOTIDE SEQUENCE [LARGE SCALE GENOMIC DNA]</scope>
    <source>
        <strain evidence="4 5">RY43-2</strain>
    </source>
</reference>
<evidence type="ECO:0000313" key="5">
    <source>
        <dbReference type="Proteomes" id="UP001523219"/>
    </source>
</evidence>